<dbReference type="AlphaFoldDB" id="A0A9Y1BQH4"/>
<evidence type="ECO:0000256" key="1">
    <source>
        <dbReference type="SAM" id="Phobius"/>
    </source>
</evidence>
<evidence type="ECO:0000313" key="2">
    <source>
        <dbReference type="EMBL" id="UJG43067.1"/>
    </source>
</evidence>
<proteinExistence type="predicted"/>
<name>A0A9Y1BQH4_9ARCH</name>
<feature type="transmembrane region" description="Helical" evidence="1">
    <location>
        <begin position="71"/>
        <end position="94"/>
    </location>
</feature>
<keyword evidence="1" id="KW-1133">Transmembrane helix</keyword>
<reference evidence="2" key="1">
    <citation type="journal article" date="2022" name="Nat. Microbiol.">
        <title>Unique mobile elements and scalable gene flow at the prokaryote-eukaryote boundary revealed by circularized Asgard archaea genomes.</title>
        <authorList>
            <person name="Wu F."/>
            <person name="Speth D.R."/>
            <person name="Philosof A."/>
            <person name="Cremiere A."/>
            <person name="Narayanan A."/>
            <person name="Barco R.A."/>
            <person name="Connon S.A."/>
            <person name="Amend J.P."/>
            <person name="Antoshechkin I.A."/>
            <person name="Orphan V.J."/>
        </authorList>
    </citation>
    <scope>NUCLEOTIDE SEQUENCE</scope>
    <source>
        <strain evidence="2">PR6</strain>
    </source>
</reference>
<feature type="transmembrane region" description="Helical" evidence="1">
    <location>
        <begin position="174"/>
        <end position="192"/>
    </location>
</feature>
<organism evidence="2">
    <name type="scientific">Candidatus Heimdallarchaeum endolithica</name>
    <dbReference type="NCBI Taxonomy" id="2876572"/>
    <lineage>
        <taxon>Archaea</taxon>
        <taxon>Promethearchaeati</taxon>
        <taxon>Candidatus Heimdallarchaeota</taxon>
        <taxon>Candidatus Heimdallarchaeia (ex Rinke et al. 2021) (nom. nud.)</taxon>
        <taxon>Candidatus Heimdallarchaeales</taxon>
        <taxon>Candidatus Heimdallarchaeaceae</taxon>
        <taxon>Candidatus Heimdallarchaeum</taxon>
    </lineage>
</organism>
<accession>A0A9Y1BQH4</accession>
<gene>
    <name evidence="2" type="ORF">K9W46_11915</name>
</gene>
<sequence length="357" mass="41367">MMLISLYSLSYFIEAILFFGFTSFIFIKSYLNIKHISNLFMSIGAFFTLLSYSLAFALAFTSPDNIERAKIILVSTNLLLTLGIYLISIALFYIRSKFFNIAAITSSFVIGVAFITLSYLENISMNYNENVKYWVTDYSKHVTVLMGSVLLFITILISLYVIEKLKYDIKKRKFITLTTLGIFTSFIWILIISITRLYLYRIFILPLALFLIGLDNLFNPLSLIISHNKPTEIFLLSKTNVPLVGYDYNKRKKIEDLSDIRILRVSQLLIEEKVGETKNAYFYATEGELISIAYGNFILTTIAKKIDVNLKTVLFLTLRQFNEYFDFSTVRNVKELKKDEEEMFLTILNNYLDTILH</sequence>
<dbReference type="EMBL" id="CP084167">
    <property type="protein sequence ID" value="UJG43067.1"/>
    <property type="molecule type" value="Genomic_DNA"/>
</dbReference>
<feature type="transmembrane region" description="Helical" evidence="1">
    <location>
        <begin position="140"/>
        <end position="162"/>
    </location>
</feature>
<keyword evidence="1" id="KW-0472">Membrane</keyword>
<feature type="transmembrane region" description="Helical" evidence="1">
    <location>
        <begin position="6"/>
        <end position="27"/>
    </location>
</feature>
<protein>
    <submittedName>
        <fullName evidence="2">Uncharacterized protein</fullName>
    </submittedName>
</protein>
<dbReference type="Proteomes" id="UP001200513">
    <property type="component" value="Chromosome"/>
</dbReference>
<feature type="transmembrane region" description="Helical" evidence="1">
    <location>
        <begin position="101"/>
        <end position="120"/>
    </location>
</feature>
<feature type="transmembrane region" description="Helical" evidence="1">
    <location>
        <begin position="198"/>
        <end position="218"/>
    </location>
</feature>
<keyword evidence="1" id="KW-0812">Transmembrane</keyword>
<feature type="transmembrane region" description="Helical" evidence="1">
    <location>
        <begin position="39"/>
        <end position="59"/>
    </location>
</feature>